<organism evidence="2 3">
    <name type="scientific">Panagrolaimus davidi</name>
    <dbReference type="NCBI Taxonomy" id="227884"/>
    <lineage>
        <taxon>Eukaryota</taxon>
        <taxon>Metazoa</taxon>
        <taxon>Ecdysozoa</taxon>
        <taxon>Nematoda</taxon>
        <taxon>Chromadorea</taxon>
        <taxon>Rhabditida</taxon>
        <taxon>Tylenchina</taxon>
        <taxon>Panagrolaimomorpha</taxon>
        <taxon>Panagrolaimoidea</taxon>
        <taxon>Panagrolaimidae</taxon>
        <taxon>Panagrolaimus</taxon>
    </lineage>
</organism>
<dbReference type="WBParaSite" id="PDA_v2.g30049.t1">
    <property type="protein sequence ID" value="PDA_v2.g30049.t1"/>
    <property type="gene ID" value="PDA_v2.g30049"/>
</dbReference>
<keyword evidence="2" id="KW-1185">Reference proteome</keyword>
<reference evidence="3" key="1">
    <citation type="submission" date="2022-11" db="UniProtKB">
        <authorList>
            <consortium name="WormBaseParasite"/>
        </authorList>
    </citation>
    <scope>IDENTIFICATION</scope>
</reference>
<feature type="coiled-coil region" evidence="1">
    <location>
        <begin position="45"/>
        <end position="90"/>
    </location>
</feature>
<dbReference type="Proteomes" id="UP000887578">
    <property type="component" value="Unplaced"/>
</dbReference>
<keyword evidence="1" id="KW-0175">Coiled coil</keyword>
<sequence length="101" mass="12594">METRFHFVRRTTDNMTPEQLNLLEHFRVCLIRREYRKDTLASKVLQNLRQIQIEQEEQIEEVEKQYQNRMEKLKNQYWEINNRLENEQNDLYTSDDEIDDD</sequence>
<proteinExistence type="predicted"/>
<name>A0A914QED8_9BILA</name>
<evidence type="ECO:0000256" key="1">
    <source>
        <dbReference type="SAM" id="Coils"/>
    </source>
</evidence>
<evidence type="ECO:0000313" key="2">
    <source>
        <dbReference type="Proteomes" id="UP000887578"/>
    </source>
</evidence>
<evidence type="ECO:0000313" key="3">
    <source>
        <dbReference type="WBParaSite" id="PDA_v2.g30049.t1"/>
    </source>
</evidence>
<dbReference type="AlphaFoldDB" id="A0A914QED8"/>
<accession>A0A914QED8</accession>
<protein>
    <submittedName>
        <fullName evidence="3">Uncharacterized protein</fullName>
    </submittedName>
</protein>